<proteinExistence type="predicted"/>
<dbReference type="InterPro" id="IPR036680">
    <property type="entry name" value="SPOR-like_sf"/>
</dbReference>
<evidence type="ECO:0000313" key="4">
    <source>
        <dbReference type="EMBL" id="GFM37436.1"/>
    </source>
</evidence>
<feature type="compositionally biased region" description="Polar residues" evidence="1">
    <location>
        <begin position="142"/>
        <end position="160"/>
    </location>
</feature>
<sequence>MGIRFTREKDAGESGRRKFIISLSPAGMAGLGAICLLSFIWVFVFGLLVGRGFQPEEAIPELKRFMPTADSRTGSNASTASPAPSPEANATAGIIKPEDLKFYDHLKTEAAPSPKRAPVPQPKPTTVTQTQQPVQIVEQIPSSAAQPSVSALQPQKQPRQANAVPPTAPVQDSVSSLADQITAGAKENKGGADDATVYNYVYQVAAFRERGAAESLKSRIEASGLKARIESIASNDATWYRIQVLFQGTPEDTRRMKDALLPLGISKPLLKDKQLAR</sequence>
<keyword evidence="2" id="KW-0812">Transmembrane</keyword>
<keyword evidence="2" id="KW-0472">Membrane</keyword>
<comment type="caution">
    <text evidence="4">The sequence shown here is derived from an EMBL/GenBank/DDBJ whole genome shotgun (WGS) entry which is preliminary data.</text>
</comment>
<gene>
    <name evidence="4" type="ORF">DSM19430T_21200</name>
</gene>
<dbReference type="Proteomes" id="UP000503820">
    <property type="component" value="Unassembled WGS sequence"/>
</dbReference>
<evidence type="ECO:0000259" key="3">
    <source>
        <dbReference type="PROSITE" id="PS51724"/>
    </source>
</evidence>
<feature type="transmembrane region" description="Helical" evidence="2">
    <location>
        <begin position="20"/>
        <end position="49"/>
    </location>
</feature>
<keyword evidence="2" id="KW-1133">Transmembrane helix</keyword>
<name>A0A7J0BUQ4_9BACT</name>
<dbReference type="Gene3D" id="3.30.70.1070">
    <property type="entry name" value="Sporulation related repeat"/>
    <property type="match status" value="1"/>
</dbReference>
<protein>
    <submittedName>
        <fullName evidence="4">Sporulation protein</fullName>
    </submittedName>
</protein>
<keyword evidence="5" id="KW-1185">Reference proteome</keyword>
<reference evidence="4 5" key="1">
    <citation type="submission" date="2020-05" db="EMBL/GenBank/DDBJ databases">
        <title>Draft genome sequence of Desulfovibrio psychrotolerans JS1T.</title>
        <authorList>
            <person name="Ueno A."/>
            <person name="Tamazawa S."/>
            <person name="Tamamura S."/>
            <person name="Murakami T."/>
            <person name="Kiyama T."/>
            <person name="Inomata H."/>
            <person name="Amano Y."/>
            <person name="Miyakawa K."/>
            <person name="Tamaki H."/>
            <person name="Naganuma T."/>
            <person name="Kaneko K."/>
        </authorList>
    </citation>
    <scope>NUCLEOTIDE SEQUENCE [LARGE SCALE GENOMIC DNA]</scope>
    <source>
        <strain evidence="4 5">JS1</strain>
    </source>
</reference>
<dbReference type="EMBL" id="BLVP01000008">
    <property type="protein sequence ID" value="GFM37436.1"/>
    <property type="molecule type" value="Genomic_DNA"/>
</dbReference>
<organism evidence="4 5">
    <name type="scientific">Desulfovibrio psychrotolerans</name>
    <dbReference type="NCBI Taxonomy" id="415242"/>
    <lineage>
        <taxon>Bacteria</taxon>
        <taxon>Pseudomonadati</taxon>
        <taxon>Thermodesulfobacteriota</taxon>
        <taxon>Desulfovibrionia</taxon>
        <taxon>Desulfovibrionales</taxon>
        <taxon>Desulfovibrionaceae</taxon>
        <taxon>Desulfovibrio</taxon>
    </lineage>
</organism>
<feature type="region of interest" description="Disordered" evidence="1">
    <location>
        <begin position="69"/>
        <end position="90"/>
    </location>
</feature>
<feature type="compositionally biased region" description="Low complexity" evidence="1">
    <location>
        <begin position="124"/>
        <end position="141"/>
    </location>
</feature>
<feature type="compositionally biased region" description="Low complexity" evidence="1">
    <location>
        <begin position="75"/>
        <end position="90"/>
    </location>
</feature>
<dbReference type="SUPFAM" id="SSF110997">
    <property type="entry name" value="Sporulation related repeat"/>
    <property type="match status" value="1"/>
</dbReference>
<dbReference type="Pfam" id="PF05036">
    <property type="entry name" value="SPOR"/>
    <property type="match status" value="1"/>
</dbReference>
<dbReference type="GO" id="GO:0042834">
    <property type="term" value="F:peptidoglycan binding"/>
    <property type="evidence" value="ECO:0007669"/>
    <property type="project" value="InterPro"/>
</dbReference>
<dbReference type="InterPro" id="IPR007730">
    <property type="entry name" value="SPOR-like_dom"/>
</dbReference>
<evidence type="ECO:0000256" key="1">
    <source>
        <dbReference type="SAM" id="MobiDB-lite"/>
    </source>
</evidence>
<evidence type="ECO:0000313" key="5">
    <source>
        <dbReference type="Proteomes" id="UP000503820"/>
    </source>
</evidence>
<evidence type="ECO:0000256" key="2">
    <source>
        <dbReference type="SAM" id="Phobius"/>
    </source>
</evidence>
<dbReference type="PROSITE" id="PS51724">
    <property type="entry name" value="SPOR"/>
    <property type="match status" value="1"/>
</dbReference>
<dbReference type="RefSeq" id="WP_174410034.1">
    <property type="nucleotide sequence ID" value="NZ_BLVP01000008.1"/>
</dbReference>
<dbReference type="AlphaFoldDB" id="A0A7J0BUQ4"/>
<accession>A0A7J0BUQ4</accession>
<feature type="region of interest" description="Disordered" evidence="1">
    <location>
        <begin position="110"/>
        <end position="171"/>
    </location>
</feature>
<feature type="domain" description="SPOR" evidence="3">
    <location>
        <begin position="194"/>
        <end position="272"/>
    </location>
</feature>